<dbReference type="Proteomes" id="UP001235874">
    <property type="component" value="Chromosome"/>
</dbReference>
<dbReference type="Gene3D" id="3.30.1310.10">
    <property type="entry name" value="Nucleoid-associated protein YbaB-like domain"/>
    <property type="match status" value="1"/>
</dbReference>
<accession>A0AAJ6HTS1</accession>
<keyword evidence="4" id="KW-1185">Reference proteome</keyword>
<reference evidence="3 4" key="1">
    <citation type="submission" date="2023-07" db="EMBL/GenBank/DDBJ databases">
        <title>Micromonospora profundi TRM 95458 converts glycerol to a new osmotic compound.</title>
        <authorList>
            <person name="Lu D."/>
        </authorList>
    </citation>
    <scope>NUCLEOTIDE SEQUENCE [LARGE SCALE GENOMIC DNA]</scope>
    <source>
        <strain evidence="3 4">TRM95458</strain>
    </source>
</reference>
<sequence length="249" mass="25778">MTDDIVRSLQELRSYALGLQGILSEAQASMPEQVVATDATGAVQVVLGPDGSPESIAVESGWRRRLAAEQLTAAVLEACEAAAVERMAAVSEALPDDAADPRADQPGERPAETADPLPAAMRAQVDRAQPRPLDELVEDVLRAADNIDEYAALSPIAATGTGTDASGQIVVTVSAAGLLSCDAEPYWLETQGGADLTAALTEAVAAARADLADATRQAAGANELDQLFAETLATLNDLQRSAQSAKDQT</sequence>
<dbReference type="KEGG" id="mprn:Q3V37_20740"/>
<feature type="coiled-coil region" evidence="1">
    <location>
        <begin position="204"/>
        <end position="248"/>
    </location>
</feature>
<dbReference type="RefSeq" id="WP_053655726.1">
    <property type="nucleotide sequence ID" value="NZ_CP130472.1"/>
</dbReference>
<keyword evidence="1" id="KW-0175">Coiled coil</keyword>
<dbReference type="InterPro" id="IPR036894">
    <property type="entry name" value="YbaB-like_sf"/>
</dbReference>
<gene>
    <name evidence="3" type="ORF">Q3V37_20740</name>
</gene>
<evidence type="ECO:0008006" key="5">
    <source>
        <dbReference type="Google" id="ProtNLM"/>
    </source>
</evidence>
<evidence type="ECO:0000256" key="2">
    <source>
        <dbReference type="SAM" id="MobiDB-lite"/>
    </source>
</evidence>
<proteinExistence type="predicted"/>
<feature type="region of interest" description="Disordered" evidence="2">
    <location>
        <begin position="94"/>
        <end position="117"/>
    </location>
</feature>
<organism evidence="3 4">
    <name type="scientific">Micromonospora profundi</name>
    <dbReference type="NCBI Taxonomy" id="1420889"/>
    <lineage>
        <taxon>Bacteria</taxon>
        <taxon>Bacillati</taxon>
        <taxon>Actinomycetota</taxon>
        <taxon>Actinomycetes</taxon>
        <taxon>Micromonosporales</taxon>
        <taxon>Micromonosporaceae</taxon>
        <taxon>Micromonospora</taxon>
    </lineage>
</organism>
<protein>
    <recommendedName>
        <fullName evidence="5">YbaB/EbfC family DNA-binding protein</fullName>
    </recommendedName>
</protein>
<evidence type="ECO:0000313" key="3">
    <source>
        <dbReference type="EMBL" id="WLS43824.1"/>
    </source>
</evidence>
<name>A0AAJ6HTS1_9ACTN</name>
<dbReference type="EMBL" id="CP130472">
    <property type="protein sequence ID" value="WLS43824.1"/>
    <property type="molecule type" value="Genomic_DNA"/>
</dbReference>
<evidence type="ECO:0000256" key="1">
    <source>
        <dbReference type="SAM" id="Coils"/>
    </source>
</evidence>
<dbReference type="AlphaFoldDB" id="A0AAJ6HTS1"/>
<feature type="compositionally biased region" description="Basic and acidic residues" evidence="2">
    <location>
        <begin position="99"/>
        <end position="112"/>
    </location>
</feature>
<evidence type="ECO:0000313" key="4">
    <source>
        <dbReference type="Proteomes" id="UP001235874"/>
    </source>
</evidence>